<sequence length="202" mass="21824">MIDRRSVLVAGAAAATALVLPAGAAKAQNYPSLEEVLFDPEIPVIGNPKGDVTIVEFFDYQCPYCKRGHPDLVEVVRADTKVRLVMKDWPIFGAPSVHAASLVLAAGEAYESAHMALMATKARLSKEEIDRTLQNAGHDPERLLARSRQDAARIDGILARNMDQANAFGFRGTPSFLFNTAIQYGAMSRQAIVDAIAQARSG</sequence>
<evidence type="ECO:0000256" key="2">
    <source>
        <dbReference type="SAM" id="SignalP"/>
    </source>
</evidence>
<dbReference type="InterPro" id="IPR013766">
    <property type="entry name" value="Thioredoxin_domain"/>
</dbReference>
<organism evidence="4 5">
    <name type="scientific">Nitratireductor arenosus</name>
    <dbReference type="NCBI Taxonomy" id="2682096"/>
    <lineage>
        <taxon>Bacteria</taxon>
        <taxon>Pseudomonadati</taxon>
        <taxon>Pseudomonadota</taxon>
        <taxon>Alphaproteobacteria</taxon>
        <taxon>Hyphomicrobiales</taxon>
        <taxon>Phyllobacteriaceae</taxon>
        <taxon>Nitratireductor</taxon>
    </lineage>
</organism>
<feature type="signal peptide" evidence="2">
    <location>
        <begin position="1"/>
        <end position="27"/>
    </location>
</feature>
<comment type="function">
    <text evidence="1">May be required for disulfide bond formation in some proteins.</text>
</comment>
<dbReference type="Gene3D" id="3.40.30.10">
    <property type="entry name" value="Glutaredoxin"/>
    <property type="match status" value="1"/>
</dbReference>
<evidence type="ECO:0000259" key="3">
    <source>
        <dbReference type="PROSITE" id="PS51352"/>
    </source>
</evidence>
<comment type="caution">
    <text evidence="4">The sequence shown here is derived from an EMBL/GenBank/DDBJ whole genome shotgun (WGS) entry which is preliminary data.</text>
</comment>
<evidence type="ECO:0000313" key="5">
    <source>
        <dbReference type="Proteomes" id="UP000463224"/>
    </source>
</evidence>
<protein>
    <submittedName>
        <fullName evidence="4">Thioredoxin domain-containing protein</fullName>
    </submittedName>
</protein>
<dbReference type="PANTHER" id="PTHR35272">
    <property type="entry name" value="THIOL:DISULFIDE INTERCHANGE PROTEIN DSBC-RELATED"/>
    <property type="match status" value="1"/>
</dbReference>
<dbReference type="InterPro" id="IPR012336">
    <property type="entry name" value="Thioredoxin-like_fold"/>
</dbReference>
<accession>A0A844QA10</accession>
<dbReference type="Pfam" id="PF13462">
    <property type="entry name" value="Thioredoxin_4"/>
    <property type="match status" value="1"/>
</dbReference>
<name>A0A844QA10_9HYPH</name>
<dbReference type="InterPro" id="IPR051470">
    <property type="entry name" value="Thiol:disulfide_interchange"/>
</dbReference>
<dbReference type="PROSITE" id="PS51318">
    <property type="entry name" value="TAT"/>
    <property type="match status" value="1"/>
</dbReference>
<dbReference type="SUPFAM" id="SSF52833">
    <property type="entry name" value="Thioredoxin-like"/>
    <property type="match status" value="1"/>
</dbReference>
<keyword evidence="5" id="KW-1185">Reference proteome</keyword>
<dbReference type="PANTHER" id="PTHR35272:SF3">
    <property type="entry name" value="THIOL:DISULFIDE INTERCHANGE PROTEIN DSBC"/>
    <property type="match status" value="1"/>
</dbReference>
<reference evidence="4 5" key="1">
    <citation type="submission" date="2019-12" db="EMBL/GenBank/DDBJ databases">
        <title>Nitratireductor arenosus sp. nov., Isolated from sea sand, Jeju island, South Korea.</title>
        <authorList>
            <person name="Kim W."/>
        </authorList>
    </citation>
    <scope>NUCLEOTIDE SEQUENCE [LARGE SCALE GENOMIC DNA]</scope>
    <source>
        <strain evidence="4 5">CAU 1489</strain>
    </source>
</reference>
<feature type="domain" description="Thioredoxin" evidence="3">
    <location>
        <begin position="14"/>
        <end position="201"/>
    </location>
</feature>
<dbReference type="AlphaFoldDB" id="A0A844QA10"/>
<feature type="chain" id="PRO_5032823110" evidence="2">
    <location>
        <begin position="28"/>
        <end position="202"/>
    </location>
</feature>
<evidence type="ECO:0000313" key="4">
    <source>
        <dbReference type="EMBL" id="MVA95992.1"/>
    </source>
</evidence>
<dbReference type="InterPro" id="IPR006311">
    <property type="entry name" value="TAT_signal"/>
</dbReference>
<gene>
    <name evidence="4" type="ORF">GN330_01810</name>
</gene>
<evidence type="ECO:0000256" key="1">
    <source>
        <dbReference type="ARBA" id="ARBA00003565"/>
    </source>
</evidence>
<dbReference type="Proteomes" id="UP000463224">
    <property type="component" value="Unassembled WGS sequence"/>
</dbReference>
<dbReference type="CDD" id="cd03023">
    <property type="entry name" value="DsbA_Com1_like"/>
    <property type="match status" value="1"/>
</dbReference>
<dbReference type="InterPro" id="IPR036249">
    <property type="entry name" value="Thioredoxin-like_sf"/>
</dbReference>
<keyword evidence="2" id="KW-0732">Signal</keyword>
<proteinExistence type="predicted"/>
<dbReference type="PROSITE" id="PS51352">
    <property type="entry name" value="THIOREDOXIN_2"/>
    <property type="match status" value="1"/>
</dbReference>
<dbReference type="EMBL" id="WPHG01000001">
    <property type="protein sequence ID" value="MVA95992.1"/>
    <property type="molecule type" value="Genomic_DNA"/>
</dbReference>
<dbReference type="RefSeq" id="WP_156710865.1">
    <property type="nucleotide sequence ID" value="NZ_WPHG01000001.1"/>
</dbReference>